<name>A0ABS6W627_9BIFI</name>
<gene>
    <name evidence="2" type="ORF">KIH73_00920</name>
</gene>
<dbReference type="EMBL" id="JAHBBD010000001">
    <property type="protein sequence ID" value="MBW3081956.1"/>
    <property type="molecule type" value="Genomic_DNA"/>
</dbReference>
<dbReference type="RefSeq" id="WP_219079631.1">
    <property type="nucleotide sequence ID" value="NZ_JAHBBD010000001.1"/>
</dbReference>
<feature type="region of interest" description="Disordered" evidence="1">
    <location>
        <begin position="166"/>
        <end position="186"/>
    </location>
</feature>
<dbReference type="Proteomes" id="UP000812844">
    <property type="component" value="Unassembled WGS sequence"/>
</dbReference>
<protein>
    <submittedName>
        <fullName evidence="2">Uncharacterized protein</fullName>
    </submittedName>
</protein>
<sequence>MKRVNLFPNPRCVDSGTKPVYTEDISKIIWQYSSLIGFGITSDPDGIGAIVIFKCDGLDPGSRYVLDCEVGYWNAGTARGSIISVETSGNTDGIVLANISSGSHKPTERHQTLRFTAPDNGVVYLKFRGPNPQDSSNSDMTCAFYDIQLELASTFDAAVAGGGGFGSSPGTRCREAERSGRAGDAR</sequence>
<reference evidence="2 3" key="1">
    <citation type="submission" date="2021-05" db="EMBL/GenBank/DDBJ databases">
        <title>Phylogenetic classification of ten novel species belonging to the genus Bifidobacterium comprising B. colchicus sp. nov., B. abeli sp. nov., B. bicoloris sp. nov., B. guerezis sp. nov., B. rosaliae sp. nov., B. santillanensis sp. nov., B. argentati sp. nov., B. amazzoni sp. nov., B. pluviali sp. nov., and B. pinnaculum sp. nov.</title>
        <authorList>
            <person name="Lugli G.A."/>
            <person name="Ruiz Garcia L."/>
            <person name="Margolles A."/>
            <person name="Ventura M."/>
        </authorList>
    </citation>
    <scope>NUCLEOTIDE SEQUENCE [LARGE SCALE GENOMIC DNA]</scope>
    <source>
        <strain evidence="2 3">6T3</strain>
    </source>
</reference>
<evidence type="ECO:0000313" key="2">
    <source>
        <dbReference type="EMBL" id="MBW3081956.1"/>
    </source>
</evidence>
<proteinExistence type="predicted"/>
<keyword evidence="3" id="KW-1185">Reference proteome</keyword>
<feature type="compositionally biased region" description="Basic and acidic residues" evidence="1">
    <location>
        <begin position="172"/>
        <end position="186"/>
    </location>
</feature>
<evidence type="ECO:0000256" key="1">
    <source>
        <dbReference type="SAM" id="MobiDB-lite"/>
    </source>
</evidence>
<organism evidence="2 3">
    <name type="scientific">Bifidobacterium phasiani</name>
    <dbReference type="NCBI Taxonomy" id="2834431"/>
    <lineage>
        <taxon>Bacteria</taxon>
        <taxon>Bacillati</taxon>
        <taxon>Actinomycetota</taxon>
        <taxon>Actinomycetes</taxon>
        <taxon>Bifidobacteriales</taxon>
        <taxon>Bifidobacteriaceae</taxon>
        <taxon>Bifidobacterium</taxon>
    </lineage>
</organism>
<accession>A0ABS6W627</accession>
<evidence type="ECO:0000313" key="3">
    <source>
        <dbReference type="Proteomes" id="UP000812844"/>
    </source>
</evidence>
<comment type="caution">
    <text evidence="2">The sequence shown here is derived from an EMBL/GenBank/DDBJ whole genome shotgun (WGS) entry which is preliminary data.</text>
</comment>